<dbReference type="InterPro" id="IPR015424">
    <property type="entry name" value="PyrdxlP-dep_Trfase"/>
</dbReference>
<dbReference type="InterPro" id="IPR025862">
    <property type="entry name" value="SelA_trans_N_dom"/>
</dbReference>
<keyword evidence="11" id="KW-1185">Reference proteome</keyword>
<proteinExistence type="inferred from homology"/>
<feature type="domain" description="L-seryl-tRNA selenium transferase N-terminal" evidence="9">
    <location>
        <begin position="7"/>
        <end position="46"/>
    </location>
</feature>
<dbReference type="EC" id="2.9.1.1" evidence="8"/>
<comment type="pathway">
    <text evidence="8">Aminoacyl-tRNA biosynthesis; selenocysteinyl-tRNA(Sec) biosynthesis; selenocysteinyl-tRNA(Sec) from L-seryl-tRNA(Sec) (bacterial route): step 1/1.</text>
</comment>
<evidence type="ECO:0000256" key="5">
    <source>
        <dbReference type="ARBA" id="ARBA00022917"/>
    </source>
</evidence>
<sequence length="447" mass="45690">MSAQDTRRRIPRTDHLLALPAALRAEQSLGGQRVREVVRGVQERARRGEIPPEAVVEEVTAALAASRPASMRPVLNATGVIVHTNLGRAPLSPAARRAVADAAGYADVEFDLAAGVRSRRGAGARAALLRSCPAVLPSGEELDALVVNNGAAALLLAATALAGDGEVILSRGEMIEIGAGFRLPDLIASAGARIREVGATNRTHLADYRAAITERTGALLSIHPSNYRITGFTASVPHAELAELAHAHALPLIADLGSGLLAPEPSLPQEPDARTALEAGADLVITSGDKLLGGPQAGILLGRAGVIDALARHPLARAVRADKLALAALEATLVGPVPPVLSSLRAEASQLRRRTEQLAARIDGSGVPARVVPHDGRVGGGGGAEVPLPGWAVAVPGSLAAPLRRGAPAVVGTLREGSCLLDLRCVPPAQEDVLLAAVLAAADGTSA</sequence>
<comment type="cofactor">
    <cofactor evidence="1 8">
        <name>pyridoxal 5'-phosphate</name>
        <dbReference type="ChEBI" id="CHEBI:597326"/>
    </cofactor>
</comment>
<protein>
    <recommendedName>
        <fullName evidence="8">L-seryl-tRNA(Sec) selenium transferase</fullName>
        <ecNumber evidence="8">2.9.1.1</ecNumber>
    </recommendedName>
    <alternativeName>
        <fullName evidence="8">Selenocysteine synthase</fullName>
        <shortName evidence="8">Sec synthase</shortName>
    </alternativeName>
    <alternativeName>
        <fullName evidence="8">Selenocysteinyl-tRNA(Sec) synthase</fullName>
    </alternativeName>
</protein>
<comment type="caution">
    <text evidence="10">The sequence shown here is derived from an EMBL/GenBank/DDBJ whole genome shotgun (WGS) entry which is preliminary data.</text>
</comment>
<dbReference type="InterPro" id="IPR018319">
    <property type="entry name" value="SelA-like"/>
</dbReference>
<evidence type="ECO:0000259" key="9">
    <source>
        <dbReference type="Pfam" id="PF12390"/>
    </source>
</evidence>
<dbReference type="Pfam" id="PF03841">
    <property type="entry name" value="SelA"/>
    <property type="match status" value="1"/>
</dbReference>
<keyword evidence="6 8" id="KW-0711">Selenium</keyword>
<dbReference type="PANTHER" id="PTHR32328:SF0">
    <property type="entry name" value="L-SERYL-TRNA(SEC) SELENIUM TRANSFERASE"/>
    <property type="match status" value="1"/>
</dbReference>
<evidence type="ECO:0000256" key="2">
    <source>
        <dbReference type="ARBA" id="ARBA00022490"/>
    </source>
</evidence>
<keyword evidence="3 8" id="KW-0808">Transferase</keyword>
<evidence type="ECO:0000313" key="11">
    <source>
        <dbReference type="Proteomes" id="UP001589793"/>
    </source>
</evidence>
<name>A0ABV6REY0_9MICO</name>
<evidence type="ECO:0000256" key="4">
    <source>
        <dbReference type="ARBA" id="ARBA00022898"/>
    </source>
</evidence>
<dbReference type="HAMAP" id="MF_00423">
    <property type="entry name" value="SelA"/>
    <property type="match status" value="1"/>
</dbReference>
<evidence type="ECO:0000256" key="3">
    <source>
        <dbReference type="ARBA" id="ARBA00022679"/>
    </source>
</evidence>
<feature type="modified residue" description="N6-(pyridoxal phosphate)lysine" evidence="8">
    <location>
        <position position="290"/>
    </location>
</feature>
<dbReference type="NCBIfam" id="TIGR00474">
    <property type="entry name" value="selA"/>
    <property type="match status" value="1"/>
</dbReference>
<dbReference type="RefSeq" id="WP_376982573.1">
    <property type="nucleotide sequence ID" value="NZ_JBHLSV010000026.1"/>
</dbReference>
<dbReference type="InterPro" id="IPR015421">
    <property type="entry name" value="PyrdxlP-dep_Trfase_major"/>
</dbReference>
<dbReference type="GO" id="GO:0004125">
    <property type="term" value="F:L-seryl-tRNA(Sec) selenium transferase activity"/>
    <property type="evidence" value="ECO:0007669"/>
    <property type="project" value="UniProtKB-EC"/>
</dbReference>
<keyword evidence="5 8" id="KW-0648">Protein biosynthesis</keyword>
<evidence type="ECO:0000256" key="6">
    <source>
        <dbReference type="ARBA" id="ARBA00023266"/>
    </source>
</evidence>
<dbReference type="EMBL" id="JBHLSV010000026">
    <property type="protein sequence ID" value="MFC0675542.1"/>
    <property type="molecule type" value="Genomic_DNA"/>
</dbReference>
<dbReference type="Pfam" id="PF12390">
    <property type="entry name" value="Se-cys_synth_N"/>
    <property type="match status" value="1"/>
</dbReference>
<comment type="function">
    <text evidence="8">Converts seryl-tRNA(Sec) to selenocysteinyl-tRNA(Sec) required for selenoprotein biosynthesis.</text>
</comment>
<accession>A0ABV6REY0</accession>
<comment type="similarity">
    <text evidence="7 8">Belongs to the SelA family.</text>
</comment>
<dbReference type="Proteomes" id="UP001589793">
    <property type="component" value="Unassembled WGS sequence"/>
</dbReference>
<comment type="subcellular location">
    <subcellularLocation>
        <location evidence="8">Cytoplasm</location>
    </subcellularLocation>
</comment>
<gene>
    <name evidence="8 10" type="primary">selA</name>
    <name evidence="10" type="ORF">ACFFF6_16450</name>
</gene>
<evidence type="ECO:0000256" key="7">
    <source>
        <dbReference type="ARBA" id="ARBA00044507"/>
    </source>
</evidence>
<dbReference type="InterPro" id="IPR004534">
    <property type="entry name" value="SelA_trans"/>
</dbReference>
<evidence type="ECO:0000256" key="8">
    <source>
        <dbReference type="HAMAP-Rule" id="MF_00423"/>
    </source>
</evidence>
<keyword evidence="4 8" id="KW-0663">Pyridoxal phosphate</keyword>
<dbReference type="Gene3D" id="3.40.640.10">
    <property type="entry name" value="Type I PLP-dependent aspartate aminotransferase-like (Major domain)"/>
    <property type="match status" value="1"/>
</dbReference>
<reference evidence="10 11" key="1">
    <citation type="submission" date="2024-09" db="EMBL/GenBank/DDBJ databases">
        <authorList>
            <person name="Sun Q."/>
            <person name="Mori K."/>
        </authorList>
    </citation>
    <scope>NUCLEOTIDE SEQUENCE [LARGE SCALE GENOMIC DNA]</scope>
    <source>
        <strain evidence="10 11">CICC 10874</strain>
    </source>
</reference>
<comment type="catalytic activity">
    <reaction evidence="8">
        <text>L-seryl-tRNA(Sec) + selenophosphate + H(+) = L-selenocysteinyl-tRNA(Sec) + phosphate</text>
        <dbReference type="Rhea" id="RHEA:22728"/>
        <dbReference type="Rhea" id="RHEA-COMP:9742"/>
        <dbReference type="Rhea" id="RHEA-COMP:9743"/>
        <dbReference type="ChEBI" id="CHEBI:15378"/>
        <dbReference type="ChEBI" id="CHEBI:16144"/>
        <dbReference type="ChEBI" id="CHEBI:43474"/>
        <dbReference type="ChEBI" id="CHEBI:78533"/>
        <dbReference type="ChEBI" id="CHEBI:78573"/>
        <dbReference type="EC" id="2.9.1.1"/>
    </reaction>
</comment>
<dbReference type="SUPFAM" id="SSF53383">
    <property type="entry name" value="PLP-dependent transferases"/>
    <property type="match status" value="1"/>
</dbReference>
<evidence type="ECO:0000313" key="10">
    <source>
        <dbReference type="EMBL" id="MFC0675542.1"/>
    </source>
</evidence>
<keyword evidence="2 8" id="KW-0963">Cytoplasm</keyword>
<dbReference type="Gene3D" id="3.90.1150.180">
    <property type="match status" value="1"/>
</dbReference>
<dbReference type="PANTHER" id="PTHR32328">
    <property type="entry name" value="L-SERYL-TRNA(SEC) SELENIUM TRANSFERASE"/>
    <property type="match status" value="1"/>
</dbReference>
<organism evidence="10 11">
    <name type="scientific">Brachybacterium hainanense</name>
    <dbReference type="NCBI Taxonomy" id="1541174"/>
    <lineage>
        <taxon>Bacteria</taxon>
        <taxon>Bacillati</taxon>
        <taxon>Actinomycetota</taxon>
        <taxon>Actinomycetes</taxon>
        <taxon>Micrococcales</taxon>
        <taxon>Dermabacteraceae</taxon>
        <taxon>Brachybacterium</taxon>
    </lineage>
</organism>
<evidence type="ECO:0000256" key="1">
    <source>
        <dbReference type="ARBA" id="ARBA00001933"/>
    </source>
</evidence>